<accession>D7N9X6</accession>
<keyword evidence="3" id="KW-1185">Reference proteome</keyword>
<dbReference type="Pfam" id="PF13306">
    <property type="entry name" value="LRR_5"/>
    <property type="match status" value="1"/>
</dbReference>
<dbReference type="Proteomes" id="UP000003805">
    <property type="component" value="Miscellaneous, Scaffold supercont1.1"/>
</dbReference>
<protein>
    <recommendedName>
        <fullName evidence="4">Cell surface protein</fullName>
    </recommendedName>
</protein>
<name>D7N9X6_9BACT</name>
<dbReference type="InterPro" id="IPR032675">
    <property type="entry name" value="LRR_dom_sf"/>
</dbReference>
<evidence type="ECO:0000256" key="1">
    <source>
        <dbReference type="SAM" id="SignalP"/>
    </source>
</evidence>
<gene>
    <name evidence="2" type="ORF">HMPREF0665_00459</name>
</gene>
<proteinExistence type="predicted"/>
<dbReference type="InterPro" id="IPR026906">
    <property type="entry name" value="LRR_5"/>
</dbReference>
<dbReference type="AlphaFoldDB" id="D7N9X6"/>
<dbReference type="HOGENOM" id="CLU_500433_0_0_10"/>
<feature type="chain" id="PRO_5003104256" description="Cell surface protein" evidence="1">
    <location>
        <begin position="20"/>
        <end position="544"/>
    </location>
</feature>
<evidence type="ECO:0000313" key="2">
    <source>
        <dbReference type="EMBL" id="EFI49733.1"/>
    </source>
</evidence>
<dbReference type="RefSeq" id="WP_004376551.1">
    <property type="nucleotide sequence ID" value="NZ_GL349564.1"/>
</dbReference>
<dbReference type="eggNOG" id="COG3291">
    <property type="taxonomic scope" value="Bacteria"/>
</dbReference>
<dbReference type="SUPFAM" id="SSF52058">
    <property type="entry name" value="L domain-like"/>
    <property type="match status" value="1"/>
</dbReference>
<feature type="signal peptide" evidence="1">
    <location>
        <begin position="1"/>
        <end position="19"/>
    </location>
</feature>
<keyword evidence="1" id="KW-0732">Signal</keyword>
<evidence type="ECO:0008006" key="4">
    <source>
        <dbReference type="Google" id="ProtNLM"/>
    </source>
</evidence>
<evidence type="ECO:0000313" key="3">
    <source>
        <dbReference type="Proteomes" id="UP000003805"/>
    </source>
</evidence>
<organism evidence="2 3">
    <name type="scientific">Segatella oris C735</name>
    <dbReference type="NCBI Taxonomy" id="563008"/>
    <lineage>
        <taxon>Bacteria</taxon>
        <taxon>Pseudomonadati</taxon>
        <taxon>Bacteroidota</taxon>
        <taxon>Bacteroidia</taxon>
        <taxon>Bacteroidales</taxon>
        <taxon>Prevotellaceae</taxon>
        <taxon>Segatella</taxon>
    </lineage>
</organism>
<dbReference type="EMBL" id="GL349564">
    <property type="protein sequence ID" value="EFI49733.1"/>
    <property type="molecule type" value="Genomic_DNA"/>
</dbReference>
<dbReference type="Gene3D" id="3.80.10.10">
    <property type="entry name" value="Ribonuclease Inhibitor"/>
    <property type="match status" value="1"/>
</dbReference>
<sequence length="544" mass="60247">MNKVLLMFLVGVFALTANASVKVNKDLSGKVIIEVTGEAGQIGKESSSSTYDYAAGISSDAQALIKSARDLIVKGNVNSADIKTLVAKNKNGNDWTLNSLDLGGATIDKIAVEGNEWYASSHTFMPDGNSRIACKKMVLPVTRDGILPNYFRACFGPSGTPAIETLVFPEGYKSIGASSFKKLSNLSSVVLPNSLESIGDNAFEECKSLKVIVFPAGFKTLGDYVFVNTKLTDVYFLGKEAPVVGAEAFDPASYNGNNSFKPTTSDYPIGNTAKGYAERRNYMDPTGANTFAVMHLRADLTNEERAKYTDITRKYEVVQDSNGSGFWHAFKDLYYGDMKIWPGSYSYQHTYNDAVAGKLWDGVTTYDKDKYMGLHKFSLTVSNIHITDTKKWTFDRISADQWWTICVPFKMTKRQVKEVFGDAVEICKFNKVERDMNKKSITLFFNNDVCKSATNDEDIVIQDNISYMIFPTKQLIAGEKYTFEGYQLEPGSPEPTMVKATFIPASSGDAEYTYRFIGTYLSTWSPKAERELSSLSICHAIVIS</sequence>
<reference evidence="2" key="1">
    <citation type="submission" date="2010-02" db="EMBL/GenBank/DDBJ databases">
        <title>The Genome Sequence of Prevotella oris strain C735.</title>
        <authorList>
            <consortium name="The Broad Institute Genome Sequencing Platform"/>
            <person name="Ward D."/>
            <person name="Feldgarden M."/>
            <person name="Earl A."/>
            <person name="Young S.K."/>
            <person name="Zeng Q."/>
            <person name="Koehrsen M."/>
            <person name="Alvarado L."/>
            <person name="Berlin A."/>
            <person name="Bochicchio J."/>
            <person name="Borenstein D."/>
            <person name="Chapman S.B."/>
            <person name="Chen Z."/>
            <person name="Engels R."/>
            <person name="Freedman E."/>
            <person name="Gellesch M."/>
            <person name="Goldberg J."/>
            <person name="Griggs A."/>
            <person name="Gujja S."/>
            <person name="Heilman E."/>
            <person name="Heiman D."/>
            <person name="Hepburn T."/>
            <person name="Howarth C."/>
            <person name="Jen D."/>
            <person name="Larson L."/>
            <person name="Mehta T."/>
            <person name="Park D."/>
            <person name="Pearson M."/>
            <person name="Roberts A."/>
            <person name="Saif S."/>
            <person name="Shea T."/>
            <person name="Shenoy N."/>
            <person name="Sisk P."/>
            <person name="Stolte C."/>
            <person name="Sykes S."/>
            <person name="Thomson T."/>
            <person name="Walk T."/>
            <person name="White J."/>
            <person name="Yandava C."/>
            <person name="Sibley C.D."/>
            <person name="Field T.R."/>
            <person name="Grinwis M."/>
            <person name="Eshaghurshan C.S."/>
            <person name="Surette M.G."/>
            <person name="Haas B."/>
            <person name="Nusbaum C."/>
            <person name="Birren B."/>
        </authorList>
    </citation>
    <scope>NUCLEOTIDE SEQUENCE [LARGE SCALE GENOMIC DNA]</scope>
    <source>
        <strain evidence="2">C735</strain>
    </source>
</reference>